<reference evidence="4" key="1">
    <citation type="submission" date="2021-04" db="EMBL/GenBank/DDBJ databases">
        <authorList>
            <person name="Tunstrom K."/>
        </authorList>
    </citation>
    <scope>NUCLEOTIDE SEQUENCE</scope>
</reference>
<gene>
    <name evidence="4" type="ORF">PAPOLLO_LOCUS4553</name>
</gene>
<dbReference type="Pfam" id="PF08240">
    <property type="entry name" value="ADH_N"/>
    <property type="match status" value="1"/>
</dbReference>
<dbReference type="GO" id="GO:0016491">
    <property type="term" value="F:oxidoreductase activity"/>
    <property type="evidence" value="ECO:0007669"/>
    <property type="project" value="UniProtKB-KW"/>
</dbReference>
<dbReference type="Proteomes" id="UP000691718">
    <property type="component" value="Unassembled WGS sequence"/>
</dbReference>
<evidence type="ECO:0000256" key="2">
    <source>
        <dbReference type="SAM" id="MobiDB-lite"/>
    </source>
</evidence>
<dbReference type="OrthoDB" id="203908at2759"/>
<protein>
    <submittedName>
        <fullName evidence="4">(apollo) hypothetical protein</fullName>
    </submittedName>
</protein>
<evidence type="ECO:0000313" key="4">
    <source>
        <dbReference type="EMBL" id="CAG4952124.1"/>
    </source>
</evidence>
<comment type="caution">
    <text evidence="4">The sequence shown here is derived from an EMBL/GenBank/DDBJ whole genome shotgun (WGS) entry which is preliminary data.</text>
</comment>
<accession>A0A8S3WBX6</accession>
<evidence type="ECO:0000259" key="3">
    <source>
        <dbReference type="Pfam" id="PF08240"/>
    </source>
</evidence>
<dbReference type="AlphaFoldDB" id="A0A8S3WBX6"/>
<dbReference type="PANTHER" id="PTHR44054:SF2">
    <property type="entry name" value="SYNAPTIC VESICLE MEMBRANE PROTEIN VAT-1 HOMOLOG-LIKE"/>
    <property type="match status" value="1"/>
</dbReference>
<keyword evidence="1" id="KW-0560">Oxidoreductase</keyword>
<name>A0A8S3WBX6_PARAO</name>
<dbReference type="InterPro" id="IPR013154">
    <property type="entry name" value="ADH-like_N"/>
</dbReference>
<dbReference type="PANTHER" id="PTHR44054">
    <property type="entry name" value="SYNAPTIC VESICLE MEMBRANE PROTEIN VAT-1 HOMOLOG-LIKE"/>
    <property type="match status" value="1"/>
</dbReference>
<evidence type="ECO:0000313" key="5">
    <source>
        <dbReference type="Proteomes" id="UP000691718"/>
    </source>
</evidence>
<feature type="compositionally biased region" description="Basic and acidic residues" evidence="2">
    <location>
        <begin position="23"/>
        <end position="50"/>
    </location>
</feature>
<dbReference type="EMBL" id="CAJQZP010000280">
    <property type="protein sequence ID" value="CAG4952124.1"/>
    <property type="molecule type" value="Genomic_DNA"/>
</dbReference>
<dbReference type="InterPro" id="IPR052100">
    <property type="entry name" value="SV-ATPase_mito-regulator"/>
</dbReference>
<keyword evidence="5" id="KW-1185">Reference proteome</keyword>
<proteinExistence type="predicted"/>
<feature type="region of interest" description="Disordered" evidence="2">
    <location>
        <begin position="1"/>
        <end position="52"/>
    </location>
</feature>
<feature type="domain" description="Alcohol dehydrogenase-like N-terminal" evidence="3">
    <location>
        <begin position="81"/>
        <end position="135"/>
    </location>
</feature>
<evidence type="ECO:0000256" key="1">
    <source>
        <dbReference type="ARBA" id="ARBA00023002"/>
    </source>
</evidence>
<organism evidence="4 5">
    <name type="scientific">Parnassius apollo</name>
    <name type="common">Apollo butterfly</name>
    <name type="synonym">Papilio apollo</name>
    <dbReference type="NCBI Taxonomy" id="110799"/>
    <lineage>
        <taxon>Eukaryota</taxon>
        <taxon>Metazoa</taxon>
        <taxon>Ecdysozoa</taxon>
        <taxon>Arthropoda</taxon>
        <taxon>Hexapoda</taxon>
        <taxon>Insecta</taxon>
        <taxon>Pterygota</taxon>
        <taxon>Neoptera</taxon>
        <taxon>Endopterygota</taxon>
        <taxon>Lepidoptera</taxon>
        <taxon>Glossata</taxon>
        <taxon>Ditrysia</taxon>
        <taxon>Papilionoidea</taxon>
        <taxon>Papilionidae</taxon>
        <taxon>Parnassiinae</taxon>
        <taxon>Parnassini</taxon>
        <taxon>Parnassius</taxon>
        <taxon>Parnassius</taxon>
    </lineage>
</organism>
<sequence>MKISGNLEQAAKKDKKYSCARKTPTEKGTTKTPPEETRVKATEEKEKESSTPKAMRAVVLTVFGGLKTVKILKRPEPTVSEGEVFIRVKACGLNFRDLIVRQGAIDSPPKTPFIPGFECTDEIEQDGEGVTNFKITIKLWHYRSTGT</sequence>